<name>A0A934IC36_9MICO</name>
<dbReference type="EMBL" id="JAEINH010000006">
    <property type="protein sequence ID" value="MBI9115050.1"/>
    <property type="molecule type" value="Genomic_DNA"/>
</dbReference>
<dbReference type="CDD" id="cd04301">
    <property type="entry name" value="NAT_SF"/>
    <property type="match status" value="1"/>
</dbReference>
<dbReference type="InterPro" id="IPR036527">
    <property type="entry name" value="SCP2_sterol-bd_dom_sf"/>
</dbReference>
<dbReference type="InterPro" id="IPR041380">
    <property type="entry name" value="Acetyltransf_17"/>
</dbReference>
<dbReference type="Gene3D" id="3.40.630.30">
    <property type="match status" value="2"/>
</dbReference>
<dbReference type="InterPro" id="IPR051554">
    <property type="entry name" value="Acetyltransferase_Eis"/>
</dbReference>
<comment type="similarity">
    <text evidence="3">Belongs to the acetyltransferase Eis family.</text>
</comment>
<dbReference type="Pfam" id="PF13527">
    <property type="entry name" value="Acetyltransf_9"/>
    <property type="match status" value="1"/>
</dbReference>
<keyword evidence="7" id="KW-1185">Reference proteome</keyword>
<dbReference type="Gene3D" id="3.30.1050.10">
    <property type="entry name" value="SCP2 sterol-binding domain"/>
    <property type="match status" value="1"/>
</dbReference>
<feature type="binding site" evidence="3">
    <location>
        <begin position="101"/>
        <end position="103"/>
    </location>
    <ligand>
        <name>acetyl-CoA</name>
        <dbReference type="ChEBI" id="CHEBI:57288"/>
    </ligand>
</feature>
<organism evidence="6 7">
    <name type="scientific">Sanguibacter suaedae</name>
    <dbReference type="NCBI Taxonomy" id="2795737"/>
    <lineage>
        <taxon>Bacteria</taxon>
        <taxon>Bacillati</taxon>
        <taxon>Actinomycetota</taxon>
        <taxon>Actinomycetes</taxon>
        <taxon>Micrococcales</taxon>
        <taxon>Sanguibacteraceae</taxon>
        <taxon>Sanguibacter</taxon>
    </lineage>
</organism>
<comment type="caution">
    <text evidence="6">The sequence shown here is derived from an EMBL/GenBank/DDBJ whole genome shotgun (WGS) entry which is preliminary data.</text>
</comment>
<feature type="active site" description="Proton acceptor; via carboxylate" evidence="3">
    <location>
        <position position="435"/>
    </location>
</feature>
<feature type="domain" description="Enhanced intracellular survival protein" evidence="4">
    <location>
        <begin position="330"/>
        <end position="432"/>
    </location>
</feature>
<comment type="caution">
    <text evidence="3">Lacks conserved residue(s) required for the propagation of feature annotation.</text>
</comment>
<dbReference type="NCBIfam" id="NF002367">
    <property type="entry name" value="PRK01346.1-4"/>
    <property type="match status" value="1"/>
</dbReference>
<dbReference type="InterPro" id="IPR022902">
    <property type="entry name" value="NAcTrfase_Eis"/>
</dbReference>
<dbReference type="InterPro" id="IPR016181">
    <property type="entry name" value="Acyl_CoA_acyltransferase"/>
</dbReference>
<dbReference type="HAMAP" id="MF_01812">
    <property type="entry name" value="Eis"/>
    <property type="match status" value="1"/>
</dbReference>
<evidence type="ECO:0000256" key="1">
    <source>
        <dbReference type="ARBA" id="ARBA00022679"/>
    </source>
</evidence>
<dbReference type="SUPFAM" id="SSF55718">
    <property type="entry name" value="SCP-like"/>
    <property type="match status" value="1"/>
</dbReference>
<accession>A0A934IC36</accession>
<sequence>MTLPTPYRLVQLDDGRREDVLRLDRWAFPDAPSVEDAEGVPLPLDWERTVGVVRDAPDEAAVPIDGAVPTRTDLAAMHSSYRFSRFPVPGARTPVAGLTWVAVHPQDRRRGLLTAMIDHHLAQCLERGETVSALFAAEAAIYGRFGYGHAADDLRVRIPRGAALHPVTGSDRLTVRVEELDPARHGGLVADLHERAGTQAGILRPGWATRETEALRAHHLSDVPALRGGRETRKIVVVEADGEPRGYTVLRRALRWETPGPRGTVHAGEVVALDPAAAHRLWSTLLDLDLMSEVEPFVLPVDDPIMGLLVDPRSAQPRVADNLWVRLVDVAGALAARRYACHLDLVLHVADDRLEHNDGTWRLQSEGLGPVHVERTTDAPDLAVTVGALGSAYLGGVSLTALAGAGAVEEHTDGALLRASAAFGWPLAPVCSWVF</sequence>
<feature type="domain" description="Eis-like acetyltransferase" evidence="5">
    <location>
        <begin position="206"/>
        <end position="326"/>
    </location>
</feature>
<evidence type="ECO:0000256" key="3">
    <source>
        <dbReference type="HAMAP-Rule" id="MF_01812"/>
    </source>
</evidence>
<evidence type="ECO:0000259" key="4">
    <source>
        <dbReference type="Pfam" id="PF13530"/>
    </source>
</evidence>
<evidence type="ECO:0000259" key="5">
    <source>
        <dbReference type="Pfam" id="PF17668"/>
    </source>
</evidence>
<proteinExistence type="inferred from homology"/>
<evidence type="ECO:0000313" key="7">
    <source>
        <dbReference type="Proteomes" id="UP000602087"/>
    </source>
</evidence>
<feature type="active site" description="Proton donor" evidence="3">
    <location>
        <position position="142"/>
    </location>
</feature>
<keyword evidence="1 3" id="KW-0808">Transferase</keyword>
<dbReference type="GO" id="GO:0034069">
    <property type="term" value="F:aminoglycoside N-acetyltransferase activity"/>
    <property type="evidence" value="ECO:0007669"/>
    <property type="project" value="TreeGrafter"/>
</dbReference>
<reference evidence="6" key="1">
    <citation type="submission" date="2020-12" db="EMBL/GenBank/DDBJ databases">
        <title>Sanguibacter suaedae sp. nov., isolated from Suaeda aralocaspica.</title>
        <authorList>
            <person name="Ma Q."/>
        </authorList>
    </citation>
    <scope>NUCLEOTIDE SEQUENCE</scope>
    <source>
        <strain evidence="6">YZGR15</strain>
    </source>
</reference>
<dbReference type="InterPro" id="IPR025559">
    <property type="entry name" value="Eis_dom"/>
</dbReference>
<feature type="binding site" evidence="3">
    <location>
        <begin position="109"/>
        <end position="114"/>
    </location>
    <ligand>
        <name>acetyl-CoA</name>
        <dbReference type="ChEBI" id="CHEBI:57288"/>
    </ligand>
</feature>
<dbReference type="Proteomes" id="UP000602087">
    <property type="component" value="Unassembled WGS sequence"/>
</dbReference>
<protein>
    <submittedName>
        <fullName evidence="6">GNAT family N-acetyltransferase</fullName>
    </submittedName>
</protein>
<dbReference type="SUPFAM" id="SSF55729">
    <property type="entry name" value="Acyl-CoA N-acyltransferases (Nat)"/>
    <property type="match status" value="1"/>
</dbReference>
<dbReference type="RefSeq" id="WP_198733618.1">
    <property type="nucleotide sequence ID" value="NZ_JAEINH010000006.1"/>
</dbReference>
<evidence type="ECO:0000313" key="6">
    <source>
        <dbReference type="EMBL" id="MBI9115050.1"/>
    </source>
</evidence>
<dbReference type="Pfam" id="PF17668">
    <property type="entry name" value="Acetyltransf_17"/>
    <property type="match status" value="1"/>
</dbReference>
<dbReference type="PANTHER" id="PTHR37817">
    <property type="entry name" value="N-ACETYLTRANSFERASE EIS"/>
    <property type="match status" value="1"/>
</dbReference>
<keyword evidence="2 3" id="KW-0012">Acyltransferase</keyword>
<gene>
    <name evidence="6" type="ORF">JAV76_08505</name>
</gene>
<dbReference type="Pfam" id="PF13530">
    <property type="entry name" value="SCP2_2"/>
    <property type="match status" value="1"/>
</dbReference>
<dbReference type="GO" id="GO:0030649">
    <property type="term" value="P:aminoglycoside antibiotic catabolic process"/>
    <property type="evidence" value="ECO:0007669"/>
    <property type="project" value="TreeGrafter"/>
</dbReference>
<dbReference type="PANTHER" id="PTHR37817:SF1">
    <property type="entry name" value="N-ACETYLTRANSFERASE EIS"/>
    <property type="match status" value="1"/>
</dbReference>
<dbReference type="AlphaFoldDB" id="A0A934IC36"/>
<comment type="subunit">
    <text evidence="3">Homohexamer; trimer of dimers.</text>
</comment>
<evidence type="ECO:0000256" key="2">
    <source>
        <dbReference type="ARBA" id="ARBA00023315"/>
    </source>
</evidence>